<evidence type="ECO:0008006" key="5">
    <source>
        <dbReference type="Google" id="ProtNLM"/>
    </source>
</evidence>
<dbReference type="Gene3D" id="2.60.120.260">
    <property type="entry name" value="Galactose-binding domain-like"/>
    <property type="match status" value="1"/>
</dbReference>
<evidence type="ECO:0000313" key="4">
    <source>
        <dbReference type="Proteomes" id="UP000199021"/>
    </source>
</evidence>
<name>A0A1H9G1D0_9BACT</name>
<sequence>MRRHLLNAAFGRGLFFTLLACLAFSGLNAQAFSASTPAGTAVDIPDSQFDPSAPDLATMASTSVTVSGIGAGATVSDLAVSMKLNHSWVGDVTVYVAAPNGDILPLFSEPGAAGSGSGNGAGDSSNFSEAGPLTFSDAGTTDPETMGGSIAGGEAVCVDDALCDYFVNGDGLGLPAGATGALVTSFADLAAQGDALNGTWTLYAGDAGTGDTGDISGEMMSFTVSGVASADNGGGNDDDPEDCDATNLACITSINLTLNDNCQGLVIPEMVLTGEFGCLDPNSLTIIVMDEDPSNGPIVDGCGTFNYTVTGEGLSGGGGSADGFTGDFAGSNWTVTDNSNDDEQQLASATFTESTLVMSTTGSPFGVGGGTDFELSASIMFSGMSTVSFDYDLNGVDDGFDDAIIVFNFEGDVVEEVLNTDEPASGSATFDVEAGYTLEFRIEDDGLQPIGDILATILTISNFSVEGGAPAAEFTFNNCWGIVNAEDKTPPAVVTTPDDVELLCVDIDGNTLTTLDETVNKCYRVSSATGATVPGSMATALRNRLFAGGSSPLVPTFTDGCTEEIEVCVNDVLVFDEEDPNCNDVVLTRTFTATEIAVCASAAGEENPSVTASYTITFTRPTLDDLNAENVEPVVIVDCSDPRAGGGNDTRPVDPLEVDFPFLQIGDRTFNLNAGEAVCNIGVTYSDGPAIVTCPNTYKYVRTYTVIDWCDPSDVRTFTQIVKVGDFTAPTFTAPTQDLDFDGVADEGPLVFTTNAGNVCAAYIRLDAGGSISDDCGDSPLDIQVVASIYPGGDLSATPIGSFEVNYFDNDAEVTSAIPVGSHILRYSYTDQCGNSDFTDVEFVVEDGTAPVAICEDGLNVSISSGSAAGGASTGIAILTPEMIDAGSYDDCSGVTLEIARVGADNIATEAYDQELVLTCADLGTVRVGLKVTDAEGNMNFCWLDVLVEDKNAPTCIAPGPVEMSCIVARATLPDDIMEA</sequence>
<evidence type="ECO:0000313" key="3">
    <source>
        <dbReference type="EMBL" id="SEQ43891.1"/>
    </source>
</evidence>
<dbReference type="EMBL" id="FOFB01000010">
    <property type="protein sequence ID" value="SEQ43891.1"/>
    <property type="molecule type" value="Genomic_DNA"/>
</dbReference>
<dbReference type="InParanoid" id="A0A1H9G1D0"/>
<protein>
    <recommendedName>
        <fullName evidence="5">P/Homo B domain-containing protein</fullName>
    </recommendedName>
</protein>
<feature type="region of interest" description="Disordered" evidence="1">
    <location>
        <begin position="114"/>
        <end position="147"/>
    </location>
</feature>
<feature type="chain" id="PRO_5011732318" description="P/Homo B domain-containing protein" evidence="2">
    <location>
        <begin position="32"/>
        <end position="980"/>
    </location>
</feature>
<gene>
    <name evidence="3" type="ORF">SAMN05444359_1101</name>
</gene>
<keyword evidence="2" id="KW-0732">Signal</keyword>
<proteinExistence type="predicted"/>
<dbReference type="Proteomes" id="UP000199021">
    <property type="component" value="Unassembled WGS sequence"/>
</dbReference>
<evidence type="ECO:0000256" key="2">
    <source>
        <dbReference type="SAM" id="SignalP"/>
    </source>
</evidence>
<organism evidence="3 4">
    <name type="scientific">Neolewinella agarilytica</name>
    <dbReference type="NCBI Taxonomy" id="478744"/>
    <lineage>
        <taxon>Bacteria</taxon>
        <taxon>Pseudomonadati</taxon>
        <taxon>Bacteroidota</taxon>
        <taxon>Saprospiria</taxon>
        <taxon>Saprospirales</taxon>
        <taxon>Lewinellaceae</taxon>
        <taxon>Neolewinella</taxon>
    </lineage>
</organism>
<feature type="non-terminal residue" evidence="3">
    <location>
        <position position="980"/>
    </location>
</feature>
<dbReference type="AlphaFoldDB" id="A0A1H9G1D0"/>
<keyword evidence="4" id="KW-1185">Reference proteome</keyword>
<feature type="signal peptide" evidence="2">
    <location>
        <begin position="1"/>
        <end position="31"/>
    </location>
</feature>
<accession>A0A1H9G1D0</accession>
<reference evidence="4" key="1">
    <citation type="submission" date="2016-10" db="EMBL/GenBank/DDBJ databases">
        <authorList>
            <person name="Varghese N."/>
            <person name="Submissions S."/>
        </authorList>
    </citation>
    <scope>NUCLEOTIDE SEQUENCE [LARGE SCALE GENOMIC DNA]</scope>
    <source>
        <strain evidence="4">DSM 24740</strain>
    </source>
</reference>
<evidence type="ECO:0000256" key="1">
    <source>
        <dbReference type="SAM" id="MobiDB-lite"/>
    </source>
</evidence>